<name>A0A0B1P870_UNCNE</name>
<gene>
    <name evidence="2" type="ORF">EV44_g3997</name>
</gene>
<evidence type="ECO:0000313" key="3">
    <source>
        <dbReference type="Proteomes" id="UP000030854"/>
    </source>
</evidence>
<accession>A0A0B1P870</accession>
<organism evidence="2 3">
    <name type="scientific">Uncinula necator</name>
    <name type="common">Grape powdery mildew</name>
    <dbReference type="NCBI Taxonomy" id="52586"/>
    <lineage>
        <taxon>Eukaryota</taxon>
        <taxon>Fungi</taxon>
        <taxon>Dikarya</taxon>
        <taxon>Ascomycota</taxon>
        <taxon>Pezizomycotina</taxon>
        <taxon>Leotiomycetes</taxon>
        <taxon>Erysiphales</taxon>
        <taxon>Erysiphaceae</taxon>
        <taxon>Erysiphe</taxon>
    </lineage>
</organism>
<dbReference type="Proteomes" id="UP000030854">
    <property type="component" value="Unassembled WGS sequence"/>
</dbReference>
<dbReference type="HOGENOM" id="CLU_1587723_0_0_1"/>
<evidence type="ECO:0000313" key="2">
    <source>
        <dbReference type="EMBL" id="KHJ34877.1"/>
    </source>
</evidence>
<protein>
    <submittedName>
        <fullName evidence="2">Uncharacterized protein</fullName>
    </submittedName>
</protein>
<dbReference type="EMBL" id="JNVN01000633">
    <property type="protein sequence ID" value="KHJ34877.1"/>
    <property type="molecule type" value="Genomic_DNA"/>
</dbReference>
<comment type="caution">
    <text evidence="2">The sequence shown here is derived from an EMBL/GenBank/DDBJ whole genome shotgun (WGS) entry which is preliminary data.</text>
</comment>
<feature type="region of interest" description="Disordered" evidence="1">
    <location>
        <begin position="1"/>
        <end position="30"/>
    </location>
</feature>
<dbReference type="AlphaFoldDB" id="A0A0B1P870"/>
<proteinExistence type="predicted"/>
<evidence type="ECO:0000256" key="1">
    <source>
        <dbReference type="SAM" id="MobiDB-lite"/>
    </source>
</evidence>
<sequence>MGLKLDQETHPLILDSSTESQENMEKFPTNRRPHVRQMEEVDAETVENWFLSTGATLGLGIPDITSRESVLKFLYIYRDLNATELKHIEPTDLYEHKVRLKEGVEPWKRSHQRRWPVGQEYWLQKTVREGLRCGMYERIVIANGELSSWNVQPVLVPKDKTDPDPWAE</sequence>
<reference evidence="2 3" key="1">
    <citation type="journal article" date="2014" name="BMC Genomics">
        <title>Adaptive genomic structural variation in the grape powdery mildew pathogen, Erysiphe necator.</title>
        <authorList>
            <person name="Jones L."/>
            <person name="Riaz S."/>
            <person name="Morales-Cruz A."/>
            <person name="Amrine K.C."/>
            <person name="McGuire B."/>
            <person name="Gubler W.D."/>
            <person name="Walker M.A."/>
            <person name="Cantu D."/>
        </authorList>
    </citation>
    <scope>NUCLEOTIDE SEQUENCE [LARGE SCALE GENOMIC DNA]</scope>
    <source>
        <strain evidence="3">c</strain>
    </source>
</reference>
<keyword evidence="3" id="KW-1185">Reference proteome</keyword>